<evidence type="ECO:0000256" key="10">
    <source>
        <dbReference type="SAM" id="SignalP"/>
    </source>
</evidence>
<comment type="subcellular location">
    <subcellularLocation>
        <location evidence="1 8">Cell outer membrane</location>
        <topology evidence="1 8">Multi-pass membrane protein</topology>
    </subcellularLocation>
</comment>
<feature type="domain" description="TonB-dependent receptor plug" evidence="12">
    <location>
        <begin position="56"/>
        <end position="176"/>
    </location>
</feature>
<proteinExistence type="inferred from homology"/>
<feature type="signal peptide" evidence="10">
    <location>
        <begin position="1"/>
        <end position="27"/>
    </location>
</feature>
<protein>
    <submittedName>
        <fullName evidence="13">TonB-dependent receptor</fullName>
    </submittedName>
</protein>
<organism evidence="13 14">
    <name type="scientific">Acinetobacter chinensis</name>
    <dbReference type="NCBI Taxonomy" id="2004650"/>
    <lineage>
        <taxon>Bacteria</taxon>
        <taxon>Pseudomonadati</taxon>
        <taxon>Pseudomonadota</taxon>
        <taxon>Gammaproteobacteria</taxon>
        <taxon>Moraxellales</taxon>
        <taxon>Moraxellaceae</taxon>
        <taxon>Acinetobacter</taxon>
    </lineage>
</organism>
<sequence length="819" mass="89353">MSHEKLFKLSQLSVAIYLALPLSVAQAQSSNNQVESQTLSEVVVLGTNRSNVKALESLAPIEVISNKTLEQSGAATLNQALSQLIPSFNFPQGQNASKGTGAVRSASLRGLSPTYTLILVDGKRRNPAGKLVSGADPFPADQYVEINTIPLSAIERVEVLRDGASAQYGSDAIAGVINIVLKKKDNGGEVTARYGEYKKGDGETKTVNAWTGLKLGEEGFLTLSAEWLDSEPVDRSGPDLQYVNAGPAGDLRKGKWGQGGRDHLSFLVNGELPLTDDLKAYANVNYSDIENYNNVNPNYSQSKDNIITIYPNGYQPRTFEERVDTSIVAGIKLNKDEIGNFDASVAWGKSTVENRLFNSLSPSYGLNSKRSFYQGETESESTNINLDWNRALSFAFAPKEWTLSSGLNYRHESYGSVKPGEEQSWNFGGENIPAGQLNAGQPARFGSVDIGGINPQDLGSVSRDVLGLYVGLEGQVTDQLELGLAVRGEDYSDFGETFNGKISTRYEFTPEFATRATFSTGYRAPSLAQLGQQRTTFTGTWSTDGGTAAPGRTRLFKPNDPAVAAFGAKELDPAKSQNISAGFVWQPTTNASLTVDAYQIKVDDNIVQTSTLQDPVAGSTFVRDILSQAGYQNYTGASFFVNGYDTKTQGIDLVGKYNLNLNEYGRLNLGLGLSVLDTKVSNLKQGTVPTRTGTTLFTRDVALGIENSIPENKVNLSANYQLNQWNVYLNLTRYGEYKFNHSTLPERDQTYDPQWVLDLDVKYAVNKALTLGLGANNLFDSYPEQYESYNQINGINRYGFIHPAGASGAFYYTSLNYKF</sequence>
<evidence type="ECO:0000256" key="5">
    <source>
        <dbReference type="ARBA" id="ARBA00023077"/>
    </source>
</evidence>
<dbReference type="InterPro" id="IPR037066">
    <property type="entry name" value="Plug_dom_sf"/>
</dbReference>
<dbReference type="InterPro" id="IPR012910">
    <property type="entry name" value="Plug_dom"/>
</dbReference>
<evidence type="ECO:0000256" key="4">
    <source>
        <dbReference type="ARBA" id="ARBA00022692"/>
    </source>
</evidence>
<dbReference type="RefSeq" id="WP_317081082.1">
    <property type="nucleotide sequence ID" value="NZ_JASVDY010000001.1"/>
</dbReference>
<keyword evidence="4 8" id="KW-0812">Transmembrane</keyword>
<dbReference type="PANTHER" id="PTHR47234:SF3">
    <property type="entry name" value="SECRETIN_TONB SHORT N-TERMINAL DOMAIN-CONTAINING PROTEIN"/>
    <property type="match status" value="1"/>
</dbReference>
<reference evidence="13 14" key="1">
    <citation type="submission" date="2023-06" db="EMBL/GenBank/DDBJ databases">
        <title>Genomic Analysis of Acinetobacter Strains Recovered from South Australian Aquatic Samples provides Insights into the Circulation of Antibiotic Resistance determinants in the Environment.</title>
        <authorList>
            <person name="Tobin L."/>
            <person name="Jarocki V.M."/>
            <person name="Kenyon J."/>
            <person name="Drigo B."/>
            <person name="Donner E."/>
            <person name="Djordjevic S.P."/>
            <person name="Hamidian M."/>
        </authorList>
    </citation>
    <scope>NUCLEOTIDE SEQUENCE [LARGE SCALE GENOMIC DNA]</scope>
    <source>
        <strain evidence="13 14">SAAc652</strain>
    </source>
</reference>
<dbReference type="Proteomes" id="UP001278188">
    <property type="component" value="Unassembled WGS sequence"/>
</dbReference>
<evidence type="ECO:0000256" key="6">
    <source>
        <dbReference type="ARBA" id="ARBA00023136"/>
    </source>
</evidence>
<evidence type="ECO:0000313" key="13">
    <source>
        <dbReference type="EMBL" id="MDV2467449.1"/>
    </source>
</evidence>
<dbReference type="InterPro" id="IPR039426">
    <property type="entry name" value="TonB-dep_rcpt-like"/>
</dbReference>
<keyword evidence="3 8" id="KW-1134">Transmembrane beta strand</keyword>
<feature type="domain" description="TonB-dependent receptor-like beta-barrel" evidence="11">
    <location>
        <begin position="274"/>
        <end position="778"/>
    </location>
</feature>
<evidence type="ECO:0000256" key="8">
    <source>
        <dbReference type="PROSITE-ProRule" id="PRU01360"/>
    </source>
</evidence>
<evidence type="ECO:0000259" key="11">
    <source>
        <dbReference type="Pfam" id="PF00593"/>
    </source>
</evidence>
<evidence type="ECO:0000256" key="2">
    <source>
        <dbReference type="ARBA" id="ARBA00022448"/>
    </source>
</evidence>
<keyword evidence="5 9" id="KW-0798">TonB box</keyword>
<keyword evidence="13" id="KW-0675">Receptor</keyword>
<evidence type="ECO:0000256" key="3">
    <source>
        <dbReference type="ARBA" id="ARBA00022452"/>
    </source>
</evidence>
<dbReference type="CDD" id="cd01347">
    <property type="entry name" value="ligand_gated_channel"/>
    <property type="match status" value="1"/>
</dbReference>
<dbReference type="Pfam" id="PF00593">
    <property type="entry name" value="TonB_dep_Rec_b-barrel"/>
    <property type="match status" value="1"/>
</dbReference>
<evidence type="ECO:0000259" key="12">
    <source>
        <dbReference type="Pfam" id="PF07715"/>
    </source>
</evidence>
<feature type="chain" id="PRO_5045961309" evidence="10">
    <location>
        <begin position="28"/>
        <end position="819"/>
    </location>
</feature>
<evidence type="ECO:0000313" key="14">
    <source>
        <dbReference type="Proteomes" id="UP001278188"/>
    </source>
</evidence>
<keyword evidence="10" id="KW-0732">Signal</keyword>
<dbReference type="PROSITE" id="PS52016">
    <property type="entry name" value="TONB_DEPENDENT_REC_3"/>
    <property type="match status" value="1"/>
</dbReference>
<comment type="caution">
    <text evidence="13">The sequence shown here is derived from an EMBL/GenBank/DDBJ whole genome shotgun (WGS) entry which is preliminary data.</text>
</comment>
<dbReference type="Gene3D" id="2.40.170.20">
    <property type="entry name" value="TonB-dependent receptor, beta-barrel domain"/>
    <property type="match status" value="1"/>
</dbReference>
<dbReference type="InterPro" id="IPR036942">
    <property type="entry name" value="Beta-barrel_TonB_sf"/>
</dbReference>
<accession>A0ABU3WAM4</accession>
<comment type="similarity">
    <text evidence="8 9">Belongs to the TonB-dependent receptor family.</text>
</comment>
<evidence type="ECO:0000256" key="1">
    <source>
        <dbReference type="ARBA" id="ARBA00004571"/>
    </source>
</evidence>
<keyword evidence="14" id="KW-1185">Reference proteome</keyword>
<name>A0ABU3WAM4_9GAMM</name>
<dbReference type="Gene3D" id="2.170.130.10">
    <property type="entry name" value="TonB-dependent receptor, plug domain"/>
    <property type="match status" value="1"/>
</dbReference>
<evidence type="ECO:0000256" key="7">
    <source>
        <dbReference type="ARBA" id="ARBA00023237"/>
    </source>
</evidence>
<dbReference type="InterPro" id="IPR000531">
    <property type="entry name" value="Beta-barrel_TonB"/>
</dbReference>
<keyword evidence="6 8" id="KW-0472">Membrane</keyword>
<dbReference type="EMBL" id="JASVDY010000001">
    <property type="protein sequence ID" value="MDV2467449.1"/>
    <property type="molecule type" value="Genomic_DNA"/>
</dbReference>
<gene>
    <name evidence="13" type="ORF">QR674_00400</name>
</gene>
<dbReference type="SUPFAM" id="SSF56935">
    <property type="entry name" value="Porins"/>
    <property type="match status" value="1"/>
</dbReference>
<evidence type="ECO:0000256" key="9">
    <source>
        <dbReference type="RuleBase" id="RU003357"/>
    </source>
</evidence>
<keyword evidence="7 8" id="KW-0998">Cell outer membrane</keyword>
<keyword evidence="2 8" id="KW-0813">Transport</keyword>
<dbReference type="Pfam" id="PF07715">
    <property type="entry name" value="Plug"/>
    <property type="match status" value="1"/>
</dbReference>
<dbReference type="PANTHER" id="PTHR47234">
    <property type="match status" value="1"/>
</dbReference>